<feature type="domain" description="Methyltransferase type 11" evidence="1">
    <location>
        <begin position="45"/>
        <end position="123"/>
    </location>
</feature>
<evidence type="ECO:0000259" key="1">
    <source>
        <dbReference type="Pfam" id="PF08241"/>
    </source>
</evidence>
<dbReference type="GO" id="GO:0008168">
    <property type="term" value="F:methyltransferase activity"/>
    <property type="evidence" value="ECO:0007669"/>
    <property type="project" value="UniProtKB-KW"/>
</dbReference>
<dbReference type="Proteomes" id="UP001151002">
    <property type="component" value="Unassembled WGS sequence"/>
</dbReference>
<protein>
    <submittedName>
        <fullName evidence="2">Methyltransferase domain-containing protein</fullName>
    </submittedName>
</protein>
<gene>
    <name evidence="2" type="ORF">OWR29_35765</name>
</gene>
<keyword evidence="2" id="KW-0489">Methyltransferase</keyword>
<comment type="caution">
    <text evidence="2">The sequence shown here is derived from an EMBL/GenBank/DDBJ whole genome shotgun (WGS) entry which is preliminary data.</text>
</comment>
<reference evidence="2" key="1">
    <citation type="submission" date="2022-11" db="EMBL/GenBank/DDBJ databases">
        <authorList>
            <person name="Somphong A."/>
            <person name="Phongsopitanun W."/>
        </authorList>
    </citation>
    <scope>NUCLEOTIDE SEQUENCE</scope>
    <source>
        <strain evidence="2">Pm04-4</strain>
    </source>
</reference>
<proteinExistence type="predicted"/>
<evidence type="ECO:0000313" key="3">
    <source>
        <dbReference type="Proteomes" id="UP001151002"/>
    </source>
</evidence>
<dbReference type="GO" id="GO:0032259">
    <property type="term" value="P:methylation"/>
    <property type="evidence" value="ECO:0007669"/>
    <property type="project" value="UniProtKB-KW"/>
</dbReference>
<dbReference type="InterPro" id="IPR029063">
    <property type="entry name" value="SAM-dependent_MTases_sf"/>
</dbReference>
<evidence type="ECO:0000313" key="2">
    <source>
        <dbReference type="EMBL" id="MCY1143385.1"/>
    </source>
</evidence>
<dbReference type="EMBL" id="JAPNTZ010000015">
    <property type="protein sequence ID" value="MCY1143385.1"/>
    <property type="molecule type" value="Genomic_DNA"/>
</dbReference>
<dbReference type="Gene3D" id="3.40.50.150">
    <property type="entry name" value="Vaccinia Virus protein VP39"/>
    <property type="match status" value="1"/>
</dbReference>
<keyword evidence="2" id="KW-0808">Transferase</keyword>
<keyword evidence="3" id="KW-1185">Reference proteome</keyword>
<dbReference type="Pfam" id="PF08241">
    <property type="entry name" value="Methyltransf_11"/>
    <property type="match status" value="1"/>
</dbReference>
<dbReference type="RefSeq" id="WP_267567914.1">
    <property type="nucleotide sequence ID" value="NZ_JAPNTZ010000015.1"/>
</dbReference>
<sequence>MTARERPAGDFDYERHGARYASVRRPDRRIAAQVHGALGVSRTVLNVGAGTGSYEPADRYVSAVEPSAAMRAQRPAAAAPAIDAAAEHLPFDDDSFDAAMAVLTVHQWGDVDRGLREMRRVSRGPVIVLTLDAPALRQFWLADYIPEIVAVEQARFPTLDQVTGALADGSAEVRVDVVPVPRDCTDGFGEAFYARPEAFLRPEVRAATSGLVLTDPGAVQRGLARLERDLSSGAWDRAYGYLRRQAEREGALRLITAAA</sequence>
<accession>A0ABT4BCT0</accession>
<organism evidence="2 3">
    <name type="scientific">Paractinoplanes pyxinae</name>
    <dbReference type="NCBI Taxonomy" id="2997416"/>
    <lineage>
        <taxon>Bacteria</taxon>
        <taxon>Bacillati</taxon>
        <taxon>Actinomycetota</taxon>
        <taxon>Actinomycetes</taxon>
        <taxon>Micromonosporales</taxon>
        <taxon>Micromonosporaceae</taxon>
        <taxon>Paractinoplanes</taxon>
    </lineage>
</organism>
<dbReference type="SUPFAM" id="SSF53335">
    <property type="entry name" value="S-adenosyl-L-methionine-dependent methyltransferases"/>
    <property type="match status" value="1"/>
</dbReference>
<dbReference type="InterPro" id="IPR013216">
    <property type="entry name" value="Methyltransf_11"/>
</dbReference>
<name>A0ABT4BCT0_9ACTN</name>